<dbReference type="Proteomes" id="UP000219327">
    <property type="component" value="Unassembled WGS sequence"/>
</dbReference>
<protein>
    <submittedName>
        <fullName evidence="1">Uncharacterized protein</fullName>
    </submittedName>
</protein>
<comment type="caution">
    <text evidence="1">The sequence shown here is derived from an EMBL/GenBank/DDBJ whole genome shotgun (WGS) entry which is preliminary data.</text>
</comment>
<evidence type="ECO:0000313" key="2">
    <source>
        <dbReference type="Proteomes" id="UP000219327"/>
    </source>
</evidence>
<proteinExistence type="predicted"/>
<dbReference type="EMBL" id="NTKD01000027">
    <property type="protein sequence ID" value="PDH39235.1"/>
    <property type="molecule type" value="Genomic_DNA"/>
</dbReference>
<sequence length="156" mass="18093">MHRQRNNTVITEFPKSLLDIRRYLLDVIYLAHVCPDPVIERAPQYCIISAHQTLRPKNSAHNMKYELTTSYGWADVTLQYDNDPSVCLMINGLVRERRAEHSQDTASTRIHLRSPAQTAYEYHEFIEGVVEYESDHIIARIIAGNEELLARRVART</sequence>
<organism evidence="1 2">
    <name type="scientific">OM182 bacterium MED-G24</name>
    <dbReference type="NCBI Taxonomy" id="1986255"/>
    <lineage>
        <taxon>Bacteria</taxon>
        <taxon>Pseudomonadati</taxon>
        <taxon>Pseudomonadota</taxon>
        <taxon>Gammaproteobacteria</taxon>
        <taxon>OMG group</taxon>
        <taxon>OM182 clade</taxon>
    </lineage>
</organism>
<reference evidence="1 2" key="1">
    <citation type="submission" date="2017-08" db="EMBL/GenBank/DDBJ databases">
        <title>Fine stratification of microbial communities through a metagenomic profile of the photic zone.</title>
        <authorList>
            <person name="Haro-Moreno J.M."/>
            <person name="Lopez-Perez M."/>
            <person name="De La Torre J."/>
            <person name="Picazo A."/>
            <person name="Camacho A."/>
            <person name="Rodriguez-Valera F."/>
        </authorList>
    </citation>
    <scope>NUCLEOTIDE SEQUENCE [LARGE SCALE GENOMIC DNA]</scope>
    <source>
        <strain evidence="1">MED-G24</strain>
    </source>
</reference>
<evidence type="ECO:0000313" key="1">
    <source>
        <dbReference type="EMBL" id="PDH39235.1"/>
    </source>
</evidence>
<gene>
    <name evidence="1" type="ORF">CNE99_05965</name>
</gene>
<dbReference type="AlphaFoldDB" id="A0A2A5WRR2"/>
<accession>A0A2A5WRR2</accession>
<name>A0A2A5WRR2_9GAMM</name>